<dbReference type="Gene3D" id="3.40.50.1980">
    <property type="entry name" value="Nitrogenase molybdenum iron protein domain"/>
    <property type="match status" value="2"/>
</dbReference>
<dbReference type="AlphaFoldDB" id="A0A9X2BYS6"/>
<keyword evidence="1 2" id="KW-0732">Signal</keyword>
<keyword evidence="5" id="KW-1185">Reference proteome</keyword>
<dbReference type="InterPro" id="IPR054828">
    <property type="entry name" value="Vit_B12_bind_prot"/>
</dbReference>
<feature type="chain" id="PRO_5040883619" evidence="2">
    <location>
        <begin position="22"/>
        <end position="310"/>
    </location>
</feature>
<evidence type="ECO:0000313" key="4">
    <source>
        <dbReference type="EMBL" id="MCK9685923.1"/>
    </source>
</evidence>
<dbReference type="Proteomes" id="UP001139353">
    <property type="component" value="Unassembled WGS sequence"/>
</dbReference>
<feature type="signal peptide" evidence="2">
    <location>
        <begin position="1"/>
        <end position="21"/>
    </location>
</feature>
<dbReference type="EMBL" id="JAJLJH010000002">
    <property type="protein sequence ID" value="MCK9685923.1"/>
    <property type="molecule type" value="Genomic_DNA"/>
</dbReference>
<accession>A0A9X2BYS6</accession>
<dbReference type="PANTHER" id="PTHR30535">
    <property type="entry name" value="VITAMIN B12-BINDING PROTEIN"/>
    <property type="match status" value="1"/>
</dbReference>
<sequence>MSLRPLVLAAALLVAAATASADQAVLRIVDDAGHEVVLSHPARRIVALAPHLTELVYAAGAGEQLVAVGKFSDFPLEARSKPVISDAFAVNYEALAQLRPDLVLVWGSGTAERTKAKLRSLGVPVYEIEIRSVAGLADTLRSIGRLAGTDGVAQARAQAISNDWAALQSAYAGRRPVRVFYQLWDAPLMTLSNQHLIASAISACGGSNVFGELSTLTATVSWEVAVQRDPELVLTGGAPGEAAKPGRWAEFAQVSATKHGEFASIEGDLIARSGPRFVDGARELCMAVDRARQGLPPVVFPAAKAASATR</sequence>
<protein>
    <submittedName>
        <fullName evidence="4">Cobalamin-binding protein</fullName>
    </submittedName>
</protein>
<dbReference type="RefSeq" id="WP_275681961.1">
    <property type="nucleotide sequence ID" value="NZ_JAJLJH010000002.1"/>
</dbReference>
<dbReference type="PROSITE" id="PS50983">
    <property type="entry name" value="FE_B12_PBP"/>
    <property type="match status" value="1"/>
</dbReference>
<proteinExistence type="predicted"/>
<evidence type="ECO:0000256" key="1">
    <source>
        <dbReference type="ARBA" id="ARBA00022729"/>
    </source>
</evidence>
<evidence type="ECO:0000256" key="2">
    <source>
        <dbReference type="SAM" id="SignalP"/>
    </source>
</evidence>
<comment type="caution">
    <text evidence="4">The sequence shown here is derived from an EMBL/GenBank/DDBJ whole genome shotgun (WGS) entry which is preliminary data.</text>
</comment>
<name>A0A9X2BYS6_9BURK</name>
<evidence type="ECO:0000259" key="3">
    <source>
        <dbReference type="PROSITE" id="PS50983"/>
    </source>
</evidence>
<organism evidence="4 5">
    <name type="scientific">Scleromatobacter humisilvae</name>
    <dbReference type="NCBI Taxonomy" id="2897159"/>
    <lineage>
        <taxon>Bacteria</taxon>
        <taxon>Pseudomonadati</taxon>
        <taxon>Pseudomonadota</taxon>
        <taxon>Betaproteobacteria</taxon>
        <taxon>Burkholderiales</taxon>
        <taxon>Sphaerotilaceae</taxon>
        <taxon>Scleromatobacter</taxon>
    </lineage>
</organism>
<feature type="domain" description="Fe/B12 periplasmic-binding" evidence="3">
    <location>
        <begin position="44"/>
        <end position="303"/>
    </location>
</feature>
<dbReference type="SUPFAM" id="SSF53807">
    <property type="entry name" value="Helical backbone' metal receptor"/>
    <property type="match status" value="1"/>
</dbReference>
<dbReference type="GO" id="GO:0071281">
    <property type="term" value="P:cellular response to iron ion"/>
    <property type="evidence" value="ECO:0007669"/>
    <property type="project" value="TreeGrafter"/>
</dbReference>
<dbReference type="CDD" id="cd01144">
    <property type="entry name" value="BtuF"/>
    <property type="match status" value="1"/>
</dbReference>
<evidence type="ECO:0000313" key="5">
    <source>
        <dbReference type="Proteomes" id="UP001139353"/>
    </source>
</evidence>
<dbReference type="PANTHER" id="PTHR30535:SF34">
    <property type="entry name" value="MOLYBDATE-BINDING PROTEIN MOLA"/>
    <property type="match status" value="1"/>
</dbReference>
<dbReference type="InterPro" id="IPR050902">
    <property type="entry name" value="ABC_Transporter_SBP"/>
</dbReference>
<dbReference type="Pfam" id="PF01497">
    <property type="entry name" value="Peripla_BP_2"/>
    <property type="match status" value="1"/>
</dbReference>
<gene>
    <name evidence="4" type="ORF">LPC04_09405</name>
</gene>
<dbReference type="InterPro" id="IPR002491">
    <property type="entry name" value="ABC_transptr_periplasmic_BD"/>
</dbReference>
<reference evidence="4" key="1">
    <citation type="submission" date="2021-11" db="EMBL/GenBank/DDBJ databases">
        <title>BS-T2-15 a new species belonging to the Comamonadaceae family isolated from the soil of a French oak forest.</title>
        <authorList>
            <person name="Mieszkin S."/>
            <person name="Alain K."/>
        </authorList>
    </citation>
    <scope>NUCLEOTIDE SEQUENCE</scope>
    <source>
        <strain evidence="4">BS-T2-15</strain>
    </source>
</reference>
<dbReference type="NCBIfam" id="NF038402">
    <property type="entry name" value="TroA_like"/>
    <property type="match status" value="1"/>
</dbReference>